<organism evidence="2 3">
    <name type="scientific">Tuber borchii</name>
    <name type="common">White truffle</name>
    <dbReference type="NCBI Taxonomy" id="42251"/>
    <lineage>
        <taxon>Eukaryota</taxon>
        <taxon>Fungi</taxon>
        <taxon>Dikarya</taxon>
        <taxon>Ascomycota</taxon>
        <taxon>Pezizomycotina</taxon>
        <taxon>Pezizomycetes</taxon>
        <taxon>Pezizales</taxon>
        <taxon>Tuberaceae</taxon>
        <taxon>Tuber</taxon>
    </lineage>
</organism>
<dbReference type="Proteomes" id="UP000244722">
    <property type="component" value="Unassembled WGS sequence"/>
</dbReference>
<sequence length="71" mass="8299">MKLLSRFRGLRILLTLMLIQVCLVSLPIRITVVMIRKKTYILATGIEEGRVTSENSSGRRKERDRRQKNEL</sequence>
<reference evidence="2 3" key="1">
    <citation type="submission" date="2017-04" db="EMBL/GenBank/DDBJ databases">
        <title>Draft genome sequence of Tuber borchii Vittad., a whitish edible truffle.</title>
        <authorList>
            <consortium name="DOE Joint Genome Institute"/>
            <person name="Murat C."/>
            <person name="Kuo A."/>
            <person name="Barry K.W."/>
            <person name="Clum A."/>
            <person name="Dockter R.B."/>
            <person name="Fauchery L."/>
            <person name="Iotti M."/>
            <person name="Kohler A."/>
            <person name="Labutti K."/>
            <person name="Lindquist E.A."/>
            <person name="Lipzen A."/>
            <person name="Ohm R.A."/>
            <person name="Wang M."/>
            <person name="Grigoriev I.V."/>
            <person name="Zambonelli A."/>
            <person name="Martin F.M."/>
        </authorList>
    </citation>
    <scope>NUCLEOTIDE SEQUENCE [LARGE SCALE GENOMIC DNA]</scope>
    <source>
        <strain evidence="2 3">Tbo3840</strain>
    </source>
</reference>
<dbReference type="AlphaFoldDB" id="A0A2T7A715"/>
<evidence type="ECO:0000256" key="1">
    <source>
        <dbReference type="SAM" id="MobiDB-lite"/>
    </source>
</evidence>
<proteinExistence type="predicted"/>
<protein>
    <submittedName>
        <fullName evidence="2">Uncharacterized protein</fullName>
    </submittedName>
</protein>
<dbReference type="EMBL" id="NESQ01000010">
    <property type="protein sequence ID" value="PUU83531.1"/>
    <property type="molecule type" value="Genomic_DNA"/>
</dbReference>
<name>A0A2T7A715_TUBBO</name>
<keyword evidence="3" id="KW-1185">Reference proteome</keyword>
<evidence type="ECO:0000313" key="2">
    <source>
        <dbReference type="EMBL" id="PUU83531.1"/>
    </source>
</evidence>
<feature type="region of interest" description="Disordered" evidence="1">
    <location>
        <begin position="50"/>
        <end position="71"/>
    </location>
</feature>
<accession>A0A2T7A715</accession>
<gene>
    <name evidence="2" type="ORF">B9Z19DRAFT_1072264</name>
</gene>
<comment type="caution">
    <text evidence="2">The sequence shown here is derived from an EMBL/GenBank/DDBJ whole genome shotgun (WGS) entry which is preliminary data.</text>
</comment>
<evidence type="ECO:0000313" key="3">
    <source>
        <dbReference type="Proteomes" id="UP000244722"/>
    </source>
</evidence>